<dbReference type="GeneID" id="109484835"/>
<feature type="domain" description="BRICHOS" evidence="3">
    <location>
        <begin position="62"/>
        <end position="157"/>
    </location>
</feature>
<evidence type="ECO:0000256" key="2">
    <source>
        <dbReference type="SAM" id="SignalP"/>
    </source>
</evidence>
<dbReference type="InterPro" id="IPR051772">
    <property type="entry name" value="Gastrokine"/>
</dbReference>
<dbReference type="AlphaFoldDB" id="A0A6P5ANZ1"/>
<sequence length="262" mass="28734">MKYLVLLATLVLTVSAGPTCKCEETSKTKTFAIEINERGTTFTQKVTLDYENNWALFNIPQHNTVEQQDILFDLNTHLMATLPSAGSFCLIDGLPENFPSLEQMGEGFTQVQDPKARVSSMVVTKSYKRVLSEPVQERTSLGPKMTEFCAQKPIFHVETMEFASGEGIIGFPSGENGTTPVPPPNMGGQSLAARSNPCSYQGGSYQANCYPPSGYDCCAQSDSCFFLYNCAPSGQYGNMPTYTQCTGNHNYHGMGWTCLPRC</sequence>
<dbReference type="Proteomes" id="UP000515135">
    <property type="component" value="Unplaced"/>
</dbReference>
<dbReference type="PANTHER" id="PTHR16483">
    <property type="entry name" value="GASTROKINE 1"/>
    <property type="match status" value="1"/>
</dbReference>
<dbReference type="PROSITE" id="PS50869">
    <property type="entry name" value="BRICHOS"/>
    <property type="match status" value="1"/>
</dbReference>
<proteinExistence type="predicted"/>
<evidence type="ECO:0000313" key="5">
    <source>
        <dbReference type="RefSeq" id="XP_019643751.1"/>
    </source>
</evidence>
<dbReference type="OrthoDB" id="5988923at2759"/>
<dbReference type="KEGG" id="bbel:109484835"/>
<evidence type="ECO:0000313" key="4">
    <source>
        <dbReference type="Proteomes" id="UP000515135"/>
    </source>
</evidence>
<name>A0A6P5ANZ1_BRABE</name>
<accession>A0A6P5ANZ1</accession>
<dbReference type="Pfam" id="PF04089">
    <property type="entry name" value="BRICHOS"/>
    <property type="match status" value="1"/>
</dbReference>
<protein>
    <submittedName>
        <fullName evidence="5">Uncharacterized protein LOC109484835</fullName>
    </submittedName>
</protein>
<reference evidence="5" key="1">
    <citation type="submission" date="2025-08" db="UniProtKB">
        <authorList>
            <consortium name="RefSeq"/>
        </authorList>
    </citation>
    <scope>IDENTIFICATION</scope>
    <source>
        <tissue evidence="5">Gonad</tissue>
    </source>
</reference>
<keyword evidence="4" id="KW-1185">Reference proteome</keyword>
<keyword evidence="2" id="KW-0732">Signal</keyword>
<dbReference type="InterPro" id="IPR007084">
    <property type="entry name" value="BRICHOS_dom"/>
</dbReference>
<dbReference type="RefSeq" id="XP_019643751.1">
    <property type="nucleotide sequence ID" value="XM_019788192.1"/>
</dbReference>
<gene>
    <name evidence="5" type="primary">LOC109484835</name>
</gene>
<feature type="signal peptide" evidence="2">
    <location>
        <begin position="1"/>
        <end position="16"/>
    </location>
</feature>
<feature type="chain" id="PRO_5028042605" evidence="2">
    <location>
        <begin position="17"/>
        <end position="262"/>
    </location>
</feature>
<organism evidence="4 5">
    <name type="scientific">Branchiostoma belcheri</name>
    <name type="common">Amphioxus</name>
    <dbReference type="NCBI Taxonomy" id="7741"/>
    <lineage>
        <taxon>Eukaryota</taxon>
        <taxon>Metazoa</taxon>
        <taxon>Chordata</taxon>
        <taxon>Cephalochordata</taxon>
        <taxon>Leptocardii</taxon>
        <taxon>Amphioxiformes</taxon>
        <taxon>Branchiostomatidae</taxon>
        <taxon>Branchiostoma</taxon>
    </lineage>
</organism>
<keyword evidence="1" id="KW-1015">Disulfide bond</keyword>
<evidence type="ECO:0000259" key="3">
    <source>
        <dbReference type="PROSITE" id="PS50869"/>
    </source>
</evidence>
<evidence type="ECO:0000256" key="1">
    <source>
        <dbReference type="ARBA" id="ARBA00023157"/>
    </source>
</evidence>
<dbReference type="Gene3D" id="3.30.390.150">
    <property type="match status" value="1"/>
</dbReference>